<feature type="signal peptide" evidence="3">
    <location>
        <begin position="1"/>
        <end position="19"/>
    </location>
</feature>
<evidence type="ECO:0000256" key="3">
    <source>
        <dbReference type="SAM" id="SignalP"/>
    </source>
</evidence>
<evidence type="ECO:0000256" key="2">
    <source>
        <dbReference type="ARBA" id="ARBA00005375"/>
    </source>
</evidence>
<dbReference type="GO" id="GO:0050308">
    <property type="term" value="F:sugar-phosphatase activity"/>
    <property type="evidence" value="ECO:0007669"/>
    <property type="project" value="TreeGrafter"/>
</dbReference>
<dbReference type="PROSITE" id="PS00616">
    <property type="entry name" value="HIS_ACID_PHOSPHAT_1"/>
    <property type="match status" value="1"/>
</dbReference>
<dbReference type="InterPro" id="IPR050645">
    <property type="entry name" value="Histidine_acid_phosphatase"/>
</dbReference>
<dbReference type="InterPro" id="IPR000560">
    <property type="entry name" value="His_Pase_clade-2"/>
</dbReference>
<evidence type="ECO:0000313" key="5">
    <source>
        <dbReference type="Proteomes" id="UP001497472"/>
    </source>
</evidence>
<keyword evidence="5" id="KW-1185">Reference proteome</keyword>
<dbReference type="SUPFAM" id="SSF53254">
    <property type="entry name" value="Phosphoglycerate mutase-like"/>
    <property type="match status" value="1"/>
</dbReference>
<dbReference type="Gene3D" id="3.40.50.1240">
    <property type="entry name" value="Phosphoglycerate mutase-like"/>
    <property type="match status" value="2"/>
</dbReference>
<dbReference type="InterPro" id="IPR029033">
    <property type="entry name" value="His_PPase_superfam"/>
</dbReference>
<dbReference type="PROSITE" id="PS00778">
    <property type="entry name" value="HIS_ACID_PHOSPHAT_2"/>
    <property type="match status" value="1"/>
</dbReference>
<dbReference type="InterPro" id="IPR033379">
    <property type="entry name" value="Acid_Pase_AS"/>
</dbReference>
<dbReference type="Proteomes" id="UP001497472">
    <property type="component" value="Unassembled WGS sequence"/>
</dbReference>
<dbReference type="PANTHER" id="PTHR11567">
    <property type="entry name" value="ACID PHOSPHATASE-RELATED"/>
    <property type="match status" value="1"/>
</dbReference>
<dbReference type="AlphaFoldDB" id="A0AAV1JEN0"/>
<dbReference type="Pfam" id="PF00328">
    <property type="entry name" value="His_Phos_2"/>
    <property type="match status" value="2"/>
</dbReference>
<sequence>MAGKSTLLLVLCLLLSAAAKDRDLKQVLILSRHNIRAPLSSNLRYLSNKTWPTWEVEPGFLTAKGALLERQIGNYISNWLIGNGLLPAGCPDQNDIHVYANTKQRTRKTAKAFVDGAFQNCNITVYSKNSTKMDPIFNPIIRNSSLDLKLAILSEMERSLNSLNLRNAYAKLNDIVDLEHADICRIEGVCDFQTAREDLVYDIDDEPNVRGPLSFTNSIVDAFLMSYYEGMQIDDVAWGHINSPEDWKLFTPIIRGNLDVRFNGTILSKEVAKPLLNYVYNILKDDSKKFTLLVGHDSNLYSVMAAIGIKPYNLPEQYELTPIGGKIVFQKWHDARTGKSLLKIEYIYQSTSQLRNGEMLTESNLPKRVTLAVKNCDVDNEGLCPWDEFLEILKHTFE</sequence>
<dbReference type="GO" id="GO:0003993">
    <property type="term" value="F:acid phosphatase activity"/>
    <property type="evidence" value="ECO:0007669"/>
    <property type="project" value="UniProtKB-EC"/>
</dbReference>
<evidence type="ECO:0008006" key="6">
    <source>
        <dbReference type="Google" id="ProtNLM"/>
    </source>
</evidence>
<keyword evidence="3" id="KW-0732">Signal</keyword>
<name>A0AAV1JEN0_9NEOP</name>
<accession>A0AAV1JEN0</accession>
<dbReference type="EMBL" id="CAVLEF010000008">
    <property type="protein sequence ID" value="CAK1546499.1"/>
    <property type="molecule type" value="Genomic_DNA"/>
</dbReference>
<dbReference type="PANTHER" id="PTHR11567:SF135">
    <property type="entry name" value="GLUCOSE-1-PHOSPHATASE"/>
    <property type="match status" value="1"/>
</dbReference>
<comment type="similarity">
    <text evidence="2">Belongs to the histidine acid phosphatase family.</text>
</comment>
<dbReference type="CDD" id="cd07061">
    <property type="entry name" value="HP_HAP_like"/>
    <property type="match status" value="1"/>
</dbReference>
<gene>
    <name evidence="4" type="ORF">LNINA_LOCUS6064</name>
</gene>
<reference evidence="4 5" key="1">
    <citation type="submission" date="2023-11" db="EMBL/GenBank/DDBJ databases">
        <authorList>
            <person name="Okamura Y."/>
        </authorList>
    </citation>
    <scope>NUCLEOTIDE SEQUENCE [LARGE SCALE GENOMIC DNA]</scope>
</reference>
<evidence type="ECO:0000256" key="1">
    <source>
        <dbReference type="ARBA" id="ARBA00000032"/>
    </source>
</evidence>
<protein>
    <recommendedName>
        <fullName evidence="6">Glucose-1-phosphatase</fullName>
    </recommendedName>
</protein>
<comment type="caution">
    <text evidence="4">The sequence shown here is derived from an EMBL/GenBank/DDBJ whole genome shotgun (WGS) entry which is preliminary data.</text>
</comment>
<organism evidence="4 5">
    <name type="scientific">Leptosia nina</name>
    <dbReference type="NCBI Taxonomy" id="320188"/>
    <lineage>
        <taxon>Eukaryota</taxon>
        <taxon>Metazoa</taxon>
        <taxon>Ecdysozoa</taxon>
        <taxon>Arthropoda</taxon>
        <taxon>Hexapoda</taxon>
        <taxon>Insecta</taxon>
        <taxon>Pterygota</taxon>
        <taxon>Neoptera</taxon>
        <taxon>Endopterygota</taxon>
        <taxon>Lepidoptera</taxon>
        <taxon>Glossata</taxon>
        <taxon>Ditrysia</taxon>
        <taxon>Papilionoidea</taxon>
        <taxon>Pieridae</taxon>
        <taxon>Pierinae</taxon>
        <taxon>Leptosia</taxon>
    </lineage>
</organism>
<proteinExistence type="inferred from homology"/>
<comment type="catalytic activity">
    <reaction evidence="1">
        <text>a phosphate monoester + H2O = an alcohol + phosphate</text>
        <dbReference type="Rhea" id="RHEA:15017"/>
        <dbReference type="ChEBI" id="CHEBI:15377"/>
        <dbReference type="ChEBI" id="CHEBI:30879"/>
        <dbReference type="ChEBI" id="CHEBI:43474"/>
        <dbReference type="ChEBI" id="CHEBI:67140"/>
        <dbReference type="EC" id="3.1.3.2"/>
    </reaction>
</comment>
<dbReference type="NCBIfam" id="NF007553">
    <property type="entry name" value="PRK10173.1"/>
    <property type="match status" value="1"/>
</dbReference>
<feature type="chain" id="PRO_5043505634" description="Glucose-1-phosphatase" evidence="3">
    <location>
        <begin position="20"/>
        <end position="398"/>
    </location>
</feature>
<evidence type="ECO:0000313" key="4">
    <source>
        <dbReference type="EMBL" id="CAK1546499.1"/>
    </source>
</evidence>